<feature type="transmembrane region" description="Helical" evidence="9">
    <location>
        <begin position="258"/>
        <end position="277"/>
    </location>
</feature>
<feature type="transmembrane region" description="Helical" evidence="9">
    <location>
        <begin position="224"/>
        <end position="246"/>
    </location>
</feature>
<keyword evidence="8" id="KW-0807">Transducer</keyword>
<dbReference type="PROSITE" id="PS50262">
    <property type="entry name" value="G_PROTEIN_RECEP_F1_2"/>
    <property type="match status" value="1"/>
</dbReference>
<dbReference type="InParanoid" id="A0A6J0SC51"/>
<evidence type="ECO:0000256" key="1">
    <source>
        <dbReference type="ARBA" id="ARBA00004651"/>
    </source>
</evidence>
<gene>
    <name evidence="12" type="primary">LOC110070618</name>
</gene>
<evidence type="ECO:0000313" key="12">
    <source>
        <dbReference type="RefSeq" id="XP_020633971.2"/>
    </source>
</evidence>
<dbReference type="AlphaFoldDB" id="A0A6J0SC51"/>
<keyword evidence="4 9" id="KW-0812">Transmembrane</keyword>
<protein>
    <submittedName>
        <fullName evidence="12">Olfactory receptor 10G9-like</fullName>
    </submittedName>
</protein>
<keyword evidence="7 9" id="KW-0472">Membrane</keyword>
<keyword evidence="5" id="KW-0552">Olfaction</keyword>
<dbReference type="SUPFAM" id="SSF81321">
    <property type="entry name" value="Family A G protein-coupled receptor-like"/>
    <property type="match status" value="1"/>
</dbReference>
<dbReference type="RefSeq" id="XP_020633971.2">
    <property type="nucleotide sequence ID" value="XM_020778312.2"/>
</dbReference>
<proteinExistence type="predicted"/>
<evidence type="ECO:0000256" key="7">
    <source>
        <dbReference type="ARBA" id="ARBA00023136"/>
    </source>
</evidence>
<feature type="domain" description="G-protein coupled receptors family 1 profile" evidence="10">
    <location>
        <begin position="27"/>
        <end position="275"/>
    </location>
</feature>
<name>A0A6J0SC51_9SAUR</name>
<dbReference type="GO" id="GO:0005886">
    <property type="term" value="C:plasma membrane"/>
    <property type="evidence" value="ECO:0007669"/>
    <property type="project" value="UniProtKB-SubCell"/>
</dbReference>
<dbReference type="InterPro" id="IPR000276">
    <property type="entry name" value="GPCR_Rhodpsn"/>
</dbReference>
<dbReference type="InterPro" id="IPR017452">
    <property type="entry name" value="GPCR_Rhodpsn_7TM"/>
</dbReference>
<dbReference type="GO" id="GO:0004984">
    <property type="term" value="F:olfactory receptor activity"/>
    <property type="evidence" value="ECO:0007669"/>
    <property type="project" value="InterPro"/>
</dbReference>
<dbReference type="KEGG" id="pvt:110070618"/>
<dbReference type="PANTHER" id="PTHR26453">
    <property type="entry name" value="OLFACTORY RECEPTOR"/>
    <property type="match status" value="1"/>
</dbReference>
<reference evidence="12" key="1">
    <citation type="submission" date="2025-08" db="UniProtKB">
        <authorList>
            <consortium name="RefSeq"/>
        </authorList>
    </citation>
    <scope>IDENTIFICATION</scope>
</reference>
<keyword evidence="3" id="KW-0716">Sensory transduction</keyword>
<dbReference type="GeneID" id="110070618"/>
<dbReference type="OrthoDB" id="9045771at2759"/>
<evidence type="ECO:0000256" key="8">
    <source>
        <dbReference type="ARBA" id="ARBA00023224"/>
    </source>
</evidence>
<evidence type="ECO:0000256" key="2">
    <source>
        <dbReference type="ARBA" id="ARBA00022475"/>
    </source>
</evidence>
<comment type="subcellular location">
    <subcellularLocation>
        <location evidence="1">Cell membrane</location>
        <topology evidence="1">Multi-pass membrane protein</topology>
    </subcellularLocation>
</comment>
<evidence type="ECO:0000256" key="3">
    <source>
        <dbReference type="ARBA" id="ARBA00022606"/>
    </source>
</evidence>
<evidence type="ECO:0000256" key="9">
    <source>
        <dbReference type="SAM" id="Phobius"/>
    </source>
</evidence>
<organism evidence="11 12">
    <name type="scientific">Pogona vitticeps</name>
    <name type="common">central bearded dragon</name>
    <dbReference type="NCBI Taxonomy" id="103695"/>
    <lineage>
        <taxon>Eukaryota</taxon>
        <taxon>Metazoa</taxon>
        <taxon>Chordata</taxon>
        <taxon>Craniata</taxon>
        <taxon>Vertebrata</taxon>
        <taxon>Euteleostomi</taxon>
        <taxon>Lepidosauria</taxon>
        <taxon>Squamata</taxon>
        <taxon>Bifurcata</taxon>
        <taxon>Unidentata</taxon>
        <taxon>Episquamata</taxon>
        <taxon>Toxicofera</taxon>
        <taxon>Iguania</taxon>
        <taxon>Acrodonta</taxon>
        <taxon>Agamidae</taxon>
        <taxon>Amphibolurinae</taxon>
        <taxon>Pogona</taxon>
    </lineage>
</organism>
<evidence type="ECO:0000256" key="4">
    <source>
        <dbReference type="ARBA" id="ARBA00022692"/>
    </source>
</evidence>
<evidence type="ECO:0000256" key="5">
    <source>
        <dbReference type="ARBA" id="ARBA00022725"/>
    </source>
</evidence>
<dbReference type="InterPro" id="IPR000725">
    <property type="entry name" value="Olfact_rcpt"/>
</dbReference>
<dbReference type="PRINTS" id="PR00245">
    <property type="entry name" value="OLFACTORYR"/>
</dbReference>
<evidence type="ECO:0000313" key="11">
    <source>
        <dbReference type="Proteomes" id="UP001652642"/>
    </source>
</evidence>
<keyword evidence="11" id="KW-1185">Reference proteome</keyword>
<dbReference type="Pfam" id="PF13853">
    <property type="entry name" value="7tm_4"/>
    <property type="match status" value="1"/>
</dbReference>
<feature type="transmembrane region" description="Helical" evidence="9">
    <location>
        <begin position="12"/>
        <end position="33"/>
    </location>
</feature>
<dbReference type="Gene3D" id="1.20.1070.10">
    <property type="entry name" value="Rhodopsin 7-helix transmembrane proteins"/>
    <property type="match status" value="1"/>
</dbReference>
<sequence length="299" mass="33942">MGLPHKPEMDIPLFSLFLTIYLFTLMGNALILVTIWVDPNLHKPMYFFLANLSFLDFWFSSVTLPKMLQGFLEPGGTFISFTGCVIQLYFSQLLGSTECFLYTVMSYDRYLAICHPLHYGSIMDRITSVRLATLTWIMGFLHALLHTALTFHLTYCGPMKIDHFFCDPTPLLELACGDTSINQTMIFFGIGTVAFLCLLLILLSYGSILGVILKLGHGEGKYHAFSTCASHFTAVACFYVPCVFTYMRPHSKSTLDRIATVFYTVLTPLLNPLIYTLRNREMKAALYRLWQKTMFAPAN</sequence>
<dbReference type="PRINTS" id="PR00237">
    <property type="entry name" value="GPCRRHODOPSN"/>
</dbReference>
<accession>A0A6J0SC51</accession>
<feature type="transmembrane region" description="Helical" evidence="9">
    <location>
        <begin position="186"/>
        <end position="212"/>
    </location>
</feature>
<keyword evidence="6 9" id="KW-1133">Transmembrane helix</keyword>
<evidence type="ECO:0000259" key="10">
    <source>
        <dbReference type="PROSITE" id="PS50262"/>
    </source>
</evidence>
<feature type="transmembrane region" description="Helical" evidence="9">
    <location>
        <begin position="45"/>
        <end position="64"/>
    </location>
</feature>
<feature type="transmembrane region" description="Helical" evidence="9">
    <location>
        <begin position="131"/>
        <end position="155"/>
    </location>
</feature>
<evidence type="ECO:0000256" key="6">
    <source>
        <dbReference type="ARBA" id="ARBA00022989"/>
    </source>
</evidence>
<keyword evidence="2" id="KW-1003">Cell membrane</keyword>
<dbReference type="Proteomes" id="UP001652642">
    <property type="component" value="Chromosome 6"/>
</dbReference>
<dbReference type="GO" id="GO:0004930">
    <property type="term" value="F:G protein-coupled receptor activity"/>
    <property type="evidence" value="ECO:0007669"/>
    <property type="project" value="UniProtKB-KW"/>
</dbReference>